<dbReference type="OrthoDB" id="343296at2759"/>
<keyword evidence="2" id="KW-0677">Repeat</keyword>
<keyword evidence="3" id="KW-0106">Calcium</keyword>
<evidence type="ECO:0000256" key="1">
    <source>
        <dbReference type="ARBA" id="ARBA00022723"/>
    </source>
</evidence>
<dbReference type="PROSITE" id="PS50222">
    <property type="entry name" value="EF_HAND_2"/>
    <property type="match status" value="4"/>
</dbReference>
<feature type="domain" description="EF-hand" evidence="4">
    <location>
        <begin position="153"/>
        <end position="188"/>
    </location>
</feature>
<dbReference type="STRING" id="7260.B4MWV8"/>
<dbReference type="AlphaFoldDB" id="B4MWV8"/>
<dbReference type="InParanoid" id="B4MWV8"/>
<dbReference type="HOGENOM" id="CLU_061288_22_1_1"/>
<keyword evidence="6" id="KW-1185">Reference proteome</keyword>
<dbReference type="PROSITE" id="PS00018">
    <property type="entry name" value="EF_HAND_1"/>
    <property type="match status" value="2"/>
</dbReference>
<name>B4MWV8_DROWI</name>
<dbReference type="EMBL" id="CH963857">
    <property type="protein sequence ID" value="EDW76597.2"/>
    <property type="molecule type" value="Genomic_DNA"/>
</dbReference>
<dbReference type="InterPro" id="IPR002048">
    <property type="entry name" value="EF_hand_dom"/>
</dbReference>
<evidence type="ECO:0000256" key="2">
    <source>
        <dbReference type="ARBA" id="ARBA00022737"/>
    </source>
</evidence>
<organism evidence="5 6">
    <name type="scientific">Drosophila willistoni</name>
    <name type="common">Fruit fly</name>
    <dbReference type="NCBI Taxonomy" id="7260"/>
    <lineage>
        <taxon>Eukaryota</taxon>
        <taxon>Metazoa</taxon>
        <taxon>Ecdysozoa</taxon>
        <taxon>Arthropoda</taxon>
        <taxon>Hexapoda</taxon>
        <taxon>Insecta</taxon>
        <taxon>Pterygota</taxon>
        <taxon>Neoptera</taxon>
        <taxon>Endopterygota</taxon>
        <taxon>Diptera</taxon>
        <taxon>Brachycera</taxon>
        <taxon>Muscomorpha</taxon>
        <taxon>Ephydroidea</taxon>
        <taxon>Drosophilidae</taxon>
        <taxon>Drosophila</taxon>
        <taxon>Sophophora</taxon>
    </lineage>
</organism>
<reference evidence="5 6" key="1">
    <citation type="journal article" date="2007" name="Nature">
        <title>Evolution of genes and genomes on the Drosophila phylogeny.</title>
        <authorList>
            <consortium name="Drosophila 12 Genomes Consortium"/>
            <person name="Clark A.G."/>
            <person name="Eisen M.B."/>
            <person name="Smith D.R."/>
            <person name="Bergman C.M."/>
            <person name="Oliver B."/>
            <person name="Markow T.A."/>
            <person name="Kaufman T.C."/>
            <person name="Kellis M."/>
            <person name="Gelbart W."/>
            <person name="Iyer V.N."/>
            <person name="Pollard D.A."/>
            <person name="Sackton T.B."/>
            <person name="Larracuente A.M."/>
            <person name="Singh N.D."/>
            <person name="Abad J.P."/>
            <person name="Abt D.N."/>
            <person name="Adryan B."/>
            <person name="Aguade M."/>
            <person name="Akashi H."/>
            <person name="Anderson W.W."/>
            <person name="Aquadro C.F."/>
            <person name="Ardell D.H."/>
            <person name="Arguello R."/>
            <person name="Artieri C.G."/>
            <person name="Barbash D.A."/>
            <person name="Barker D."/>
            <person name="Barsanti P."/>
            <person name="Batterham P."/>
            <person name="Batzoglou S."/>
            <person name="Begun D."/>
            <person name="Bhutkar A."/>
            <person name="Blanco E."/>
            <person name="Bosak S.A."/>
            <person name="Bradley R.K."/>
            <person name="Brand A.D."/>
            <person name="Brent M.R."/>
            <person name="Brooks A.N."/>
            <person name="Brown R.H."/>
            <person name="Butlin R.K."/>
            <person name="Caggese C."/>
            <person name="Calvi B.R."/>
            <person name="Bernardo de Carvalho A."/>
            <person name="Caspi A."/>
            <person name="Castrezana S."/>
            <person name="Celniker S.E."/>
            <person name="Chang J.L."/>
            <person name="Chapple C."/>
            <person name="Chatterji S."/>
            <person name="Chinwalla A."/>
            <person name="Civetta A."/>
            <person name="Clifton S.W."/>
            <person name="Comeron J.M."/>
            <person name="Costello J.C."/>
            <person name="Coyne J.A."/>
            <person name="Daub J."/>
            <person name="David R.G."/>
            <person name="Delcher A.L."/>
            <person name="Delehaunty K."/>
            <person name="Do C.B."/>
            <person name="Ebling H."/>
            <person name="Edwards K."/>
            <person name="Eickbush T."/>
            <person name="Evans J.D."/>
            <person name="Filipski A."/>
            <person name="Findeiss S."/>
            <person name="Freyhult E."/>
            <person name="Fulton L."/>
            <person name="Fulton R."/>
            <person name="Garcia A.C."/>
            <person name="Gardiner A."/>
            <person name="Garfield D.A."/>
            <person name="Garvin B.E."/>
            <person name="Gibson G."/>
            <person name="Gilbert D."/>
            <person name="Gnerre S."/>
            <person name="Godfrey J."/>
            <person name="Good R."/>
            <person name="Gotea V."/>
            <person name="Gravely B."/>
            <person name="Greenberg A.J."/>
            <person name="Griffiths-Jones S."/>
            <person name="Gross S."/>
            <person name="Guigo R."/>
            <person name="Gustafson E.A."/>
            <person name="Haerty W."/>
            <person name="Hahn M.W."/>
            <person name="Halligan D.L."/>
            <person name="Halpern A.L."/>
            <person name="Halter G.M."/>
            <person name="Han M.V."/>
            <person name="Heger A."/>
            <person name="Hillier L."/>
            <person name="Hinrichs A.S."/>
            <person name="Holmes I."/>
            <person name="Hoskins R.A."/>
            <person name="Hubisz M.J."/>
            <person name="Hultmark D."/>
            <person name="Huntley M.A."/>
            <person name="Jaffe D.B."/>
            <person name="Jagadeeshan S."/>
            <person name="Jeck W.R."/>
            <person name="Johnson J."/>
            <person name="Jones C.D."/>
            <person name="Jordan W.C."/>
            <person name="Karpen G.H."/>
            <person name="Kataoka E."/>
            <person name="Keightley P.D."/>
            <person name="Kheradpour P."/>
            <person name="Kirkness E.F."/>
            <person name="Koerich L.B."/>
            <person name="Kristiansen K."/>
            <person name="Kudrna D."/>
            <person name="Kulathinal R.J."/>
            <person name="Kumar S."/>
            <person name="Kwok R."/>
            <person name="Lander E."/>
            <person name="Langley C.H."/>
            <person name="Lapoint R."/>
            <person name="Lazzaro B.P."/>
            <person name="Lee S.J."/>
            <person name="Levesque L."/>
            <person name="Li R."/>
            <person name="Lin C.F."/>
            <person name="Lin M.F."/>
            <person name="Lindblad-Toh K."/>
            <person name="Llopart A."/>
            <person name="Long M."/>
            <person name="Low L."/>
            <person name="Lozovsky E."/>
            <person name="Lu J."/>
            <person name="Luo M."/>
            <person name="Machado C.A."/>
            <person name="Makalowski W."/>
            <person name="Marzo M."/>
            <person name="Matsuda M."/>
            <person name="Matzkin L."/>
            <person name="McAllister B."/>
            <person name="McBride C.S."/>
            <person name="McKernan B."/>
            <person name="McKernan K."/>
            <person name="Mendez-Lago M."/>
            <person name="Minx P."/>
            <person name="Mollenhauer M.U."/>
            <person name="Montooth K."/>
            <person name="Mount S.M."/>
            <person name="Mu X."/>
            <person name="Myers E."/>
            <person name="Negre B."/>
            <person name="Newfeld S."/>
            <person name="Nielsen R."/>
            <person name="Noor M.A."/>
            <person name="O'Grady P."/>
            <person name="Pachter L."/>
            <person name="Papaceit M."/>
            <person name="Parisi M.J."/>
            <person name="Parisi M."/>
            <person name="Parts L."/>
            <person name="Pedersen J.S."/>
            <person name="Pesole G."/>
            <person name="Phillippy A.M."/>
            <person name="Ponting C.P."/>
            <person name="Pop M."/>
            <person name="Porcelli D."/>
            <person name="Powell J.R."/>
            <person name="Prohaska S."/>
            <person name="Pruitt K."/>
            <person name="Puig M."/>
            <person name="Quesneville H."/>
            <person name="Ram K.R."/>
            <person name="Rand D."/>
            <person name="Rasmussen M.D."/>
            <person name="Reed L.K."/>
            <person name="Reenan R."/>
            <person name="Reily A."/>
            <person name="Remington K.A."/>
            <person name="Rieger T.T."/>
            <person name="Ritchie M.G."/>
            <person name="Robin C."/>
            <person name="Rogers Y.H."/>
            <person name="Rohde C."/>
            <person name="Rozas J."/>
            <person name="Rubenfield M.J."/>
            <person name="Ruiz A."/>
            <person name="Russo S."/>
            <person name="Salzberg S.L."/>
            <person name="Sanchez-Gracia A."/>
            <person name="Saranga D.J."/>
            <person name="Sato H."/>
            <person name="Schaeffer S.W."/>
            <person name="Schatz M.C."/>
            <person name="Schlenke T."/>
            <person name="Schwartz R."/>
            <person name="Segarra C."/>
            <person name="Singh R.S."/>
            <person name="Sirot L."/>
            <person name="Sirota M."/>
            <person name="Sisneros N.B."/>
            <person name="Smith C.D."/>
            <person name="Smith T.F."/>
            <person name="Spieth J."/>
            <person name="Stage D.E."/>
            <person name="Stark A."/>
            <person name="Stephan W."/>
            <person name="Strausberg R.L."/>
            <person name="Strempel S."/>
            <person name="Sturgill D."/>
            <person name="Sutton G."/>
            <person name="Sutton G.G."/>
            <person name="Tao W."/>
            <person name="Teichmann S."/>
            <person name="Tobari Y.N."/>
            <person name="Tomimura Y."/>
            <person name="Tsolas J.M."/>
            <person name="Valente V.L."/>
            <person name="Venter E."/>
            <person name="Venter J.C."/>
            <person name="Vicario S."/>
            <person name="Vieira F.G."/>
            <person name="Vilella A.J."/>
            <person name="Villasante A."/>
            <person name="Walenz B."/>
            <person name="Wang J."/>
            <person name="Wasserman M."/>
            <person name="Watts T."/>
            <person name="Wilson D."/>
            <person name="Wilson R.K."/>
            <person name="Wing R.A."/>
            <person name="Wolfner M.F."/>
            <person name="Wong A."/>
            <person name="Wong G.K."/>
            <person name="Wu C.I."/>
            <person name="Wu G."/>
            <person name="Yamamoto D."/>
            <person name="Yang H.P."/>
            <person name="Yang S.P."/>
            <person name="Yorke J.A."/>
            <person name="Yoshida K."/>
            <person name="Zdobnov E."/>
            <person name="Zhang P."/>
            <person name="Zhang Y."/>
            <person name="Zimin A.V."/>
            <person name="Baldwin J."/>
            <person name="Abdouelleil A."/>
            <person name="Abdulkadir J."/>
            <person name="Abebe A."/>
            <person name="Abera B."/>
            <person name="Abreu J."/>
            <person name="Acer S.C."/>
            <person name="Aftuck L."/>
            <person name="Alexander A."/>
            <person name="An P."/>
            <person name="Anderson E."/>
            <person name="Anderson S."/>
            <person name="Arachi H."/>
            <person name="Azer M."/>
            <person name="Bachantsang P."/>
            <person name="Barry A."/>
            <person name="Bayul T."/>
            <person name="Berlin A."/>
            <person name="Bessette D."/>
            <person name="Bloom T."/>
            <person name="Blye J."/>
            <person name="Boguslavskiy L."/>
            <person name="Bonnet C."/>
            <person name="Boukhgalter B."/>
            <person name="Bourzgui I."/>
            <person name="Brown A."/>
            <person name="Cahill P."/>
            <person name="Channer S."/>
            <person name="Cheshatsang Y."/>
            <person name="Chuda L."/>
            <person name="Citroen M."/>
            <person name="Collymore A."/>
            <person name="Cooke P."/>
            <person name="Costello M."/>
            <person name="D'Aco K."/>
            <person name="Daza R."/>
            <person name="De Haan G."/>
            <person name="DeGray S."/>
            <person name="DeMaso C."/>
            <person name="Dhargay N."/>
            <person name="Dooley K."/>
            <person name="Dooley E."/>
            <person name="Doricent M."/>
            <person name="Dorje P."/>
            <person name="Dorjee K."/>
            <person name="Dupes A."/>
            <person name="Elong R."/>
            <person name="Falk J."/>
            <person name="Farina A."/>
            <person name="Faro S."/>
            <person name="Ferguson D."/>
            <person name="Fisher S."/>
            <person name="Foley C.D."/>
            <person name="Franke A."/>
            <person name="Friedrich D."/>
            <person name="Gadbois L."/>
            <person name="Gearin G."/>
            <person name="Gearin C.R."/>
            <person name="Giannoukos G."/>
            <person name="Goode T."/>
            <person name="Graham J."/>
            <person name="Grandbois E."/>
            <person name="Grewal S."/>
            <person name="Gyaltsen K."/>
            <person name="Hafez N."/>
            <person name="Hagos B."/>
            <person name="Hall J."/>
            <person name="Henson C."/>
            <person name="Hollinger A."/>
            <person name="Honan T."/>
            <person name="Huard M.D."/>
            <person name="Hughes L."/>
            <person name="Hurhula B."/>
            <person name="Husby M.E."/>
            <person name="Kamat A."/>
            <person name="Kanga B."/>
            <person name="Kashin S."/>
            <person name="Khazanovich D."/>
            <person name="Kisner P."/>
            <person name="Lance K."/>
            <person name="Lara M."/>
            <person name="Lee W."/>
            <person name="Lennon N."/>
            <person name="Letendre F."/>
            <person name="LeVine R."/>
            <person name="Lipovsky A."/>
            <person name="Liu X."/>
            <person name="Liu J."/>
            <person name="Liu S."/>
            <person name="Lokyitsang T."/>
            <person name="Lokyitsang Y."/>
            <person name="Lubonja R."/>
            <person name="Lui A."/>
            <person name="MacDonald P."/>
            <person name="Magnisalis V."/>
            <person name="Maru K."/>
            <person name="Matthews C."/>
            <person name="McCusker W."/>
            <person name="McDonough S."/>
            <person name="Mehta T."/>
            <person name="Meldrim J."/>
            <person name="Meneus L."/>
            <person name="Mihai O."/>
            <person name="Mihalev A."/>
            <person name="Mihova T."/>
            <person name="Mittelman R."/>
            <person name="Mlenga V."/>
            <person name="Montmayeur A."/>
            <person name="Mulrain L."/>
            <person name="Navidi A."/>
            <person name="Naylor J."/>
            <person name="Negash T."/>
            <person name="Nguyen T."/>
            <person name="Nguyen N."/>
            <person name="Nicol R."/>
            <person name="Norbu C."/>
            <person name="Norbu N."/>
            <person name="Novod N."/>
            <person name="O'Neill B."/>
            <person name="Osman S."/>
            <person name="Markiewicz E."/>
            <person name="Oyono O.L."/>
            <person name="Patti C."/>
            <person name="Phunkhang P."/>
            <person name="Pierre F."/>
            <person name="Priest M."/>
            <person name="Raghuraman S."/>
            <person name="Rege F."/>
            <person name="Reyes R."/>
            <person name="Rise C."/>
            <person name="Rogov P."/>
            <person name="Ross K."/>
            <person name="Ryan E."/>
            <person name="Settipalli S."/>
            <person name="Shea T."/>
            <person name="Sherpa N."/>
            <person name="Shi L."/>
            <person name="Shih D."/>
            <person name="Sparrow T."/>
            <person name="Spaulding J."/>
            <person name="Stalker J."/>
            <person name="Stange-Thomann N."/>
            <person name="Stavropoulos S."/>
            <person name="Stone C."/>
            <person name="Strader C."/>
            <person name="Tesfaye S."/>
            <person name="Thomson T."/>
            <person name="Thoulutsang Y."/>
            <person name="Thoulutsang D."/>
            <person name="Topham K."/>
            <person name="Topping I."/>
            <person name="Tsamla T."/>
            <person name="Vassiliev H."/>
            <person name="Vo A."/>
            <person name="Wangchuk T."/>
            <person name="Wangdi T."/>
            <person name="Weiand M."/>
            <person name="Wilkinson J."/>
            <person name="Wilson A."/>
            <person name="Yadav S."/>
            <person name="Young G."/>
            <person name="Yu Q."/>
            <person name="Zembek L."/>
            <person name="Zhong D."/>
            <person name="Zimmer A."/>
            <person name="Zwirko Z."/>
            <person name="Jaffe D.B."/>
            <person name="Alvarez P."/>
            <person name="Brockman W."/>
            <person name="Butler J."/>
            <person name="Chin C."/>
            <person name="Gnerre S."/>
            <person name="Grabherr M."/>
            <person name="Kleber M."/>
            <person name="Mauceli E."/>
            <person name="MacCallum I."/>
        </authorList>
    </citation>
    <scope>NUCLEOTIDE SEQUENCE [LARGE SCALE GENOMIC DNA]</scope>
    <source>
        <strain evidence="6">Tucson 14030-0811.24</strain>
    </source>
</reference>
<dbReference type="FunCoup" id="B4MWV8">
    <property type="interactions" value="18"/>
</dbReference>
<sequence>MELTNSNLGSVISTTTVMQSMQSLNKVRQKKRTKGLPTFDLSLEQKIDIKKAFDLFDTECTGFIEVKELRVAIRALGFEPKKEEIRRMMEEIDKDKTGRIAFNDFLYLMRLKMAEKDTKQDIMKAFSFFDDDRTGRISFDNLKRVAQELGENLTDEELQEMIDEADLDGDGEVGRDEFLAVMKKTNLI</sequence>
<keyword evidence="1" id="KW-0479">Metal-binding</keyword>
<evidence type="ECO:0000256" key="3">
    <source>
        <dbReference type="ARBA" id="ARBA00022837"/>
    </source>
</evidence>
<dbReference type="InterPro" id="IPR018247">
    <property type="entry name" value="EF_Hand_1_Ca_BS"/>
</dbReference>
<gene>
    <name evidence="5" type="primary">Dwil\GK19020</name>
    <name evidence="5" type="ORF">Dwil_GK19020</name>
</gene>
<dbReference type="InterPro" id="IPR050230">
    <property type="entry name" value="CALM/Myosin/TropC-like"/>
</dbReference>
<dbReference type="FunFam" id="1.10.238.10:FF:000077">
    <property type="entry name" value="Centrin 1"/>
    <property type="match status" value="1"/>
</dbReference>
<dbReference type="eggNOG" id="KOG0028">
    <property type="taxonomic scope" value="Eukaryota"/>
</dbReference>
<accession>B4MWV8</accession>
<dbReference type="Proteomes" id="UP000007798">
    <property type="component" value="Unassembled WGS sequence"/>
</dbReference>
<proteinExistence type="predicted"/>
<evidence type="ECO:0000313" key="5">
    <source>
        <dbReference type="EMBL" id="EDW76597.2"/>
    </source>
</evidence>
<dbReference type="CDD" id="cd00051">
    <property type="entry name" value="EFh"/>
    <property type="match status" value="2"/>
</dbReference>
<dbReference type="GO" id="GO:0005509">
    <property type="term" value="F:calcium ion binding"/>
    <property type="evidence" value="ECO:0007669"/>
    <property type="project" value="InterPro"/>
</dbReference>
<feature type="domain" description="EF-hand" evidence="4">
    <location>
        <begin position="117"/>
        <end position="152"/>
    </location>
</feature>
<evidence type="ECO:0000313" key="6">
    <source>
        <dbReference type="Proteomes" id="UP000007798"/>
    </source>
</evidence>
<dbReference type="SUPFAM" id="SSF47473">
    <property type="entry name" value="EF-hand"/>
    <property type="match status" value="1"/>
</dbReference>
<dbReference type="PANTHER" id="PTHR23048:SF59">
    <property type="entry name" value="EF-HAND SUPERFAMILY PROTEIN"/>
    <property type="match status" value="1"/>
</dbReference>
<dbReference type="KEGG" id="dwi:6641966"/>
<dbReference type="GO" id="GO:0016460">
    <property type="term" value="C:myosin II complex"/>
    <property type="evidence" value="ECO:0007669"/>
    <property type="project" value="TreeGrafter"/>
</dbReference>
<feature type="domain" description="EF-hand" evidence="4">
    <location>
        <begin position="44"/>
        <end position="79"/>
    </location>
</feature>
<feature type="domain" description="EF-hand" evidence="4">
    <location>
        <begin position="80"/>
        <end position="115"/>
    </location>
</feature>
<dbReference type="InterPro" id="IPR011992">
    <property type="entry name" value="EF-hand-dom_pair"/>
</dbReference>
<dbReference type="PANTHER" id="PTHR23048">
    <property type="entry name" value="MYOSIN LIGHT CHAIN 1, 3"/>
    <property type="match status" value="1"/>
</dbReference>
<protein>
    <recommendedName>
        <fullName evidence="4">EF-hand domain-containing protein</fullName>
    </recommendedName>
</protein>
<dbReference type="Pfam" id="PF13499">
    <property type="entry name" value="EF-hand_7"/>
    <property type="match status" value="2"/>
</dbReference>
<dbReference type="Gene3D" id="1.10.238.10">
    <property type="entry name" value="EF-hand"/>
    <property type="match status" value="2"/>
</dbReference>
<dbReference type="SMART" id="SM00054">
    <property type="entry name" value="EFh"/>
    <property type="match status" value="4"/>
</dbReference>
<dbReference type="SMR" id="B4MWV8"/>
<evidence type="ECO:0000259" key="4">
    <source>
        <dbReference type="PROSITE" id="PS50222"/>
    </source>
</evidence>